<name>A0AA41Y977_9BACT</name>
<dbReference type="Proteomes" id="UP001163821">
    <property type="component" value="Unassembled WGS sequence"/>
</dbReference>
<dbReference type="InterPro" id="IPR051910">
    <property type="entry name" value="ComF/GntX_DNA_util-trans"/>
</dbReference>
<keyword evidence="4" id="KW-1185">Reference proteome</keyword>
<dbReference type="Pfam" id="PF00156">
    <property type="entry name" value="Pribosyltran"/>
    <property type="match status" value="1"/>
</dbReference>
<evidence type="ECO:0000256" key="1">
    <source>
        <dbReference type="ARBA" id="ARBA00008007"/>
    </source>
</evidence>
<dbReference type="InterPro" id="IPR000836">
    <property type="entry name" value="PRTase_dom"/>
</dbReference>
<dbReference type="PANTHER" id="PTHR47505">
    <property type="entry name" value="DNA UTILIZATION PROTEIN YHGH"/>
    <property type="match status" value="1"/>
</dbReference>
<dbReference type="SUPFAM" id="SSF53271">
    <property type="entry name" value="PRTase-like"/>
    <property type="match status" value="1"/>
</dbReference>
<keyword evidence="3" id="KW-0808">Transferase</keyword>
<protein>
    <submittedName>
        <fullName evidence="3">Phosphoribosyltransferase family protein</fullName>
    </submittedName>
</protein>
<proteinExistence type="inferred from homology"/>
<comment type="caution">
    <text evidence="3">The sequence shown here is derived from an EMBL/GenBank/DDBJ whole genome shotgun (WGS) entry which is preliminary data.</text>
</comment>
<dbReference type="RefSeq" id="WP_282590150.1">
    <property type="nucleotide sequence ID" value="NZ_JAPAAF010000002.1"/>
</dbReference>
<organism evidence="3 4">
    <name type="scientific">Gaoshiqia sediminis</name>
    <dbReference type="NCBI Taxonomy" id="2986998"/>
    <lineage>
        <taxon>Bacteria</taxon>
        <taxon>Pseudomonadati</taxon>
        <taxon>Bacteroidota</taxon>
        <taxon>Bacteroidia</taxon>
        <taxon>Marinilabiliales</taxon>
        <taxon>Prolixibacteraceae</taxon>
        <taxon>Gaoshiqia</taxon>
    </lineage>
</organism>
<dbReference type="PANTHER" id="PTHR47505:SF1">
    <property type="entry name" value="DNA UTILIZATION PROTEIN YHGH"/>
    <property type="match status" value="1"/>
</dbReference>
<comment type="similarity">
    <text evidence="1">Belongs to the ComF/GntX family.</text>
</comment>
<evidence type="ECO:0000313" key="3">
    <source>
        <dbReference type="EMBL" id="MCW0481540.1"/>
    </source>
</evidence>
<gene>
    <name evidence="3" type="ORF">N2K84_02290</name>
</gene>
<evidence type="ECO:0000259" key="2">
    <source>
        <dbReference type="Pfam" id="PF00156"/>
    </source>
</evidence>
<sequence length="232" mass="26680">MKEPASQIFHHFLELLFPRICVVCGCKLIRDERHFCLSCLLHMPRTNHHRHPDNSMEQLFYGRVPIERACAYFEFRKGSNYQKILHQLKYRGLKEIGELMGERFGCELQQAGEFADIDLICPVPLHPKKERKRGYNQSYHIALGLSKAFQVPVDTTNLKRVVFTATQTRKSRFERWQNVDGIFEVADPSVFEDKHIILVDDVVTTGSTLEACAHAIHKSCQAKVSILTLAIA</sequence>
<reference evidence="3" key="1">
    <citation type="submission" date="2022-10" db="EMBL/GenBank/DDBJ databases">
        <title>Gaoshiqiia sediminis gen. nov., sp. nov., isolated from coastal sediment.</title>
        <authorList>
            <person name="Yu W.X."/>
            <person name="Mu D.S."/>
            <person name="Du J.Z."/>
            <person name="Liang Y.Q."/>
        </authorList>
    </citation>
    <scope>NUCLEOTIDE SEQUENCE</scope>
    <source>
        <strain evidence="3">A06</strain>
    </source>
</reference>
<dbReference type="AlphaFoldDB" id="A0AA41Y977"/>
<dbReference type="Gene3D" id="3.40.50.2020">
    <property type="match status" value="1"/>
</dbReference>
<dbReference type="GO" id="GO:0016757">
    <property type="term" value="F:glycosyltransferase activity"/>
    <property type="evidence" value="ECO:0007669"/>
    <property type="project" value="UniProtKB-KW"/>
</dbReference>
<dbReference type="EMBL" id="JAPAAF010000002">
    <property type="protein sequence ID" value="MCW0481540.1"/>
    <property type="molecule type" value="Genomic_DNA"/>
</dbReference>
<dbReference type="InterPro" id="IPR029057">
    <property type="entry name" value="PRTase-like"/>
</dbReference>
<dbReference type="CDD" id="cd06223">
    <property type="entry name" value="PRTases_typeI"/>
    <property type="match status" value="1"/>
</dbReference>
<evidence type="ECO:0000313" key="4">
    <source>
        <dbReference type="Proteomes" id="UP001163821"/>
    </source>
</evidence>
<feature type="domain" description="Phosphoribosyltransferase" evidence="2">
    <location>
        <begin position="182"/>
        <end position="228"/>
    </location>
</feature>
<keyword evidence="3" id="KW-0328">Glycosyltransferase</keyword>
<accession>A0AA41Y977</accession>